<dbReference type="EMBL" id="DS985223">
    <property type="protein sequence ID" value="EEY21665.1"/>
    <property type="molecule type" value="Genomic_DNA"/>
</dbReference>
<dbReference type="Proteomes" id="UP000008698">
    <property type="component" value="Unassembled WGS sequence"/>
</dbReference>
<keyword evidence="3 6" id="KW-0812">Transmembrane</keyword>
<comment type="subcellular location">
    <subcellularLocation>
        <location evidence="1">Membrane</location>
        <topology evidence="1">Multi-pass membrane protein</topology>
    </subcellularLocation>
</comment>
<keyword evidence="8" id="KW-1185">Reference proteome</keyword>
<accession>C9SSA0</accession>
<dbReference type="PANTHER" id="PTHR43791">
    <property type="entry name" value="PERMEASE-RELATED"/>
    <property type="match status" value="1"/>
</dbReference>
<keyword evidence="5 6" id="KW-0472">Membrane</keyword>
<evidence type="ECO:0000256" key="5">
    <source>
        <dbReference type="ARBA" id="ARBA00023136"/>
    </source>
</evidence>
<gene>
    <name evidence="7" type="ORF">VDBG_07775</name>
</gene>
<dbReference type="OrthoDB" id="2250022at2759"/>
<protein>
    <submittedName>
        <fullName evidence="7">Predicted protein</fullName>
    </submittedName>
</protein>
<evidence type="ECO:0000313" key="8">
    <source>
        <dbReference type="Proteomes" id="UP000008698"/>
    </source>
</evidence>
<dbReference type="HOGENOM" id="CLU_781185_0_0_1"/>
<reference evidence="8" key="1">
    <citation type="journal article" date="2011" name="PLoS Pathog.">
        <title>Comparative genomics yields insights into niche adaptation of plant vascular wilt pathogens.</title>
        <authorList>
            <person name="Klosterman S.J."/>
            <person name="Subbarao K.V."/>
            <person name="Kang S."/>
            <person name="Veronese P."/>
            <person name="Gold S.E."/>
            <person name="Thomma B.P.H.J."/>
            <person name="Chen Z."/>
            <person name="Henrissat B."/>
            <person name="Lee Y.-H."/>
            <person name="Park J."/>
            <person name="Garcia-Pedrajas M.D."/>
            <person name="Barbara D.J."/>
            <person name="Anchieta A."/>
            <person name="de Jonge R."/>
            <person name="Santhanam P."/>
            <person name="Maruthachalam K."/>
            <person name="Atallah Z."/>
            <person name="Amyotte S.G."/>
            <person name="Paz Z."/>
            <person name="Inderbitzin P."/>
            <person name="Hayes R.J."/>
            <person name="Heiman D.I."/>
            <person name="Young S."/>
            <person name="Zeng Q."/>
            <person name="Engels R."/>
            <person name="Galagan J."/>
            <person name="Cuomo C.A."/>
            <person name="Dobinson K.F."/>
            <person name="Ma L.-J."/>
        </authorList>
    </citation>
    <scope>NUCLEOTIDE SEQUENCE [LARGE SCALE GENOMIC DNA]</scope>
    <source>
        <strain evidence="8">VaMs.102 / ATCC MYA-4576 / FGSC 10136</strain>
    </source>
</reference>
<name>C9SSA0_VERA1</name>
<evidence type="ECO:0000256" key="3">
    <source>
        <dbReference type="ARBA" id="ARBA00022692"/>
    </source>
</evidence>
<dbReference type="GeneID" id="9527310"/>
<dbReference type="GO" id="GO:0016020">
    <property type="term" value="C:membrane"/>
    <property type="evidence" value="ECO:0007669"/>
    <property type="project" value="UniProtKB-SubCell"/>
</dbReference>
<dbReference type="KEGG" id="val:VDBG_07775"/>
<dbReference type="PANTHER" id="PTHR43791:SF84">
    <property type="entry name" value="TRANSPORTER, PUTATIVE (AFU_ORTHOLOGUE AFUA_3G09170)-RELATED"/>
    <property type="match status" value="1"/>
</dbReference>
<keyword evidence="4 6" id="KW-1133">Transmembrane helix</keyword>
<evidence type="ECO:0000256" key="4">
    <source>
        <dbReference type="ARBA" id="ARBA00022989"/>
    </source>
</evidence>
<dbReference type="eggNOG" id="KOG2533">
    <property type="taxonomic scope" value="Eukaryota"/>
</dbReference>
<feature type="transmembrane region" description="Helical" evidence="6">
    <location>
        <begin position="49"/>
        <end position="74"/>
    </location>
</feature>
<dbReference type="RefSeq" id="XP_003002316.1">
    <property type="nucleotide sequence ID" value="XM_003002270.1"/>
</dbReference>
<keyword evidence="2" id="KW-0813">Transport</keyword>
<dbReference type="AlphaFoldDB" id="C9SSA0"/>
<sequence>MNNILGWTASVVGQTDEKKAVAIAMCNTMGNLASVYTPYLWPSKDEPRYLTAMLASIGFSFGVIICAWVMRVSLQHQNKKLRERDPGAINFAQGKEWVDEEGSEKSSVVSGLVGQAAPESRLEVAPRLAIRRVGPASMPFSHSLPFQPRHRPDHTASTDIVIGIKMMDEKRSRPYHDFSQLLTIRTRSETISFLAAENRIELDTKQISTWCVAATGSSEAINSSLLSQVPWSNRYEYTAFLLSMGRDAWYSVVKQSRCACPDLPLGLFHSCNGSLAGRIASNSSQRENREPEHRDGLLIDSEKGLVDGHRRVDEISDVVSRVSNAASRSAATMNPVEDGYIIARRDAQWPNDVQG</sequence>
<proteinExistence type="predicted"/>
<evidence type="ECO:0000256" key="6">
    <source>
        <dbReference type="SAM" id="Phobius"/>
    </source>
</evidence>
<evidence type="ECO:0000256" key="2">
    <source>
        <dbReference type="ARBA" id="ARBA00022448"/>
    </source>
</evidence>
<evidence type="ECO:0000256" key="1">
    <source>
        <dbReference type="ARBA" id="ARBA00004141"/>
    </source>
</evidence>
<organism evidence="8">
    <name type="scientific">Verticillium alfalfae (strain VaMs.102 / ATCC MYA-4576 / FGSC 10136)</name>
    <name type="common">Verticillium wilt of alfalfa</name>
    <name type="synonym">Verticillium albo-atrum</name>
    <dbReference type="NCBI Taxonomy" id="526221"/>
    <lineage>
        <taxon>Eukaryota</taxon>
        <taxon>Fungi</taxon>
        <taxon>Dikarya</taxon>
        <taxon>Ascomycota</taxon>
        <taxon>Pezizomycotina</taxon>
        <taxon>Sordariomycetes</taxon>
        <taxon>Hypocreomycetidae</taxon>
        <taxon>Glomerellales</taxon>
        <taxon>Plectosphaerellaceae</taxon>
        <taxon>Verticillium</taxon>
    </lineage>
</organism>
<evidence type="ECO:0000313" key="7">
    <source>
        <dbReference type="EMBL" id="EEY21665.1"/>
    </source>
</evidence>
<dbReference type="GO" id="GO:0022857">
    <property type="term" value="F:transmembrane transporter activity"/>
    <property type="evidence" value="ECO:0007669"/>
    <property type="project" value="TreeGrafter"/>
</dbReference>